<dbReference type="GO" id="GO:0106274">
    <property type="term" value="F:NAD+-protein-arginine ADP-ribosyltransferase activity"/>
    <property type="evidence" value="ECO:0007669"/>
    <property type="project" value="UniProtKB-EC"/>
</dbReference>
<evidence type="ECO:0000313" key="12">
    <source>
        <dbReference type="Proteomes" id="UP000663881"/>
    </source>
</evidence>
<dbReference type="PROSITE" id="PS50005">
    <property type="entry name" value="TPR"/>
    <property type="match status" value="8"/>
</dbReference>
<dbReference type="GO" id="GO:0016779">
    <property type="term" value="F:nucleotidyltransferase activity"/>
    <property type="evidence" value="ECO:0007669"/>
    <property type="project" value="UniProtKB-KW"/>
</dbReference>
<evidence type="ECO:0000313" key="11">
    <source>
        <dbReference type="EMBL" id="CAF4001547.1"/>
    </source>
</evidence>
<feature type="repeat" description="TPR" evidence="8">
    <location>
        <begin position="700"/>
        <end position="733"/>
    </location>
</feature>
<dbReference type="Gene3D" id="3.90.176.10">
    <property type="entry name" value="Toxin ADP-ribosyltransferase, Chain A, domain 1"/>
    <property type="match status" value="1"/>
</dbReference>
<comment type="catalytic activity">
    <reaction evidence="7 9">
        <text>L-arginyl-[protein] + NAD(+) = N(omega)-(ADP-D-ribosyl)-L-arginyl-[protein] + nicotinamide + H(+)</text>
        <dbReference type="Rhea" id="RHEA:19149"/>
        <dbReference type="Rhea" id="RHEA-COMP:10532"/>
        <dbReference type="Rhea" id="RHEA-COMP:15087"/>
        <dbReference type="ChEBI" id="CHEBI:15378"/>
        <dbReference type="ChEBI" id="CHEBI:17154"/>
        <dbReference type="ChEBI" id="CHEBI:29965"/>
        <dbReference type="ChEBI" id="CHEBI:57540"/>
        <dbReference type="ChEBI" id="CHEBI:142554"/>
        <dbReference type="EC" id="2.4.2.31"/>
    </reaction>
</comment>
<dbReference type="EMBL" id="CAJOAY010003092">
    <property type="protein sequence ID" value="CAF4001547.1"/>
    <property type="molecule type" value="Genomic_DNA"/>
</dbReference>
<dbReference type="InterPro" id="IPR000768">
    <property type="entry name" value="ART"/>
</dbReference>
<feature type="repeat" description="TPR" evidence="8">
    <location>
        <begin position="658"/>
        <end position="691"/>
    </location>
</feature>
<dbReference type="Pfam" id="PF13424">
    <property type="entry name" value="TPR_12"/>
    <property type="match status" value="4"/>
</dbReference>
<evidence type="ECO:0000313" key="10">
    <source>
        <dbReference type="EMBL" id="CAF1474008.1"/>
    </source>
</evidence>
<dbReference type="Gene3D" id="1.25.40.10">
    <property type="entry name" value="Tetratricopeptide repeat domain"/>
    <property type="match status" value="3"/>
</dbReference>
<dbReference type="Proteomes" id="UP000663891">
    <property type="component" value="Unassembled WGS sequence"/>
</dbReference>
<evidence type="ECO:0000256" key="6">
    <source>
        <dbReference type="ARBA" id="ARBA00022803"/>
    </source>
</evidence>
<dbReference type="SUPFAM" id="SSF56399">
    <property type="entry name" value="ADP-ribosylation"/>
    <property type="match status" value="1"/>
</dbReference>
<feature type="repeat" description="TPR" evidence="8">
    <location>
        <begin position="490"/>
        <end position="523"/>
    </location>
</feature>
<feature type="repeat" description="TPR" evidence="8">
    <location>
        <begin position="448"/>
        <end position="481"/>
    </location>
</feature>
<dbReference type="Proteomes" id="UP000663881">
    <property type="component" value="Unassembled WGS sequence"/>
</dbReference>
<feature type="repeat" description="TPR" evidence="8">
    <location>
        <begin position="532"/>
        <end position="565"/>
    </location>
</feature>
<dbReference type="SMART" id="SM00028">
    <property type="entry name" value="TPR"/>
    <property type="match status" value="9"/>
</dbReference>
<keyword evidence="5" id="KW-0677">Repeat</keyword>
<dbReference type="EMBL" id="CAJNON010001595">
    <property type="protein sequence ID" value="CAF1474008.1"/>
    <property type="molecule type" value="Genomic_DNA"/>
</dbReference>
<dbReference type="EC" id="2.4.2.31" evidence="9"/>
<comment type="caution">
    <text evidence="11">The sequence shown here is derived from an EMBL/GenBank/DDBJ whole genome shotgun (WGS) entry which is preliminary data.</text>
</comment>
<dbReference type="AlphaFoldDB" id="A0A819P267"/>
<feature type="repeat" description="TPR" evidence="8">
    <location>
        <begin position="616"/>
        <end position="649"/>
    </location>
</feature>
<dbReference type="PANTHER" id="PTHR45641">
    <property type="entry name" value="TETRATRICOPEPTIDE REPEAT PROTEIN (AFU_ORTHOLOGUE AFUA_6G03870)"/>
    <property type="match status" value="1"/>
</dbReference>
<keyword evidence="3 9" id="KW-0808">Transferase</keyword>
<dbReference type="Pfam" id="PF01129">
    <property type="entry name" value="ART"/>
    <property type="match status" value="1"/>
</dbReference>
<feature type="repeat" description="TPR" evidence="8">
    <location>
        <begin position="742"/>
        <end position="775"/>
    </location>
</feature>
<dbReference type="SMART" id="SM00671">
    <property type="entry name" value="SEL1"/>
    <property type="match status" value="6"/>
</dbReference>
<dbReference type="PROSITE" id="PS50293">
    <property type="entry name" value="TPR_REGION"/>
    <property type="match status" value="7"/>
</dbReference>
<organism evidence="11 12">
    <name type="scientific">Adineta steineri</name>
    <dbReference type="NCBI Taxonomy" id="433720"/>
    <lineage>
        <taxon>Eukaryota</taxon>
        <taxon>Metazoa</taxon>
        <taxon>Spiralia</taxon>
        <taxon>Gnathifera</taxon>
        <taxon>Rotifera</taxon>
        <taxon>Eurotatoria</taxon>
        <taxon>Bdelloidea</taxon>
        <taxon>Adinetida</taxon>
        <taxon>Adinetidae</taxon>
        <taxon>Adineta</taxon>
    </lineage>
</organism>
<gene>
    <name evidence="11" type="ORF">OKA104_LOCUS29815</name>
    <name evidence="10" type="ORF">VCS650_LOCUS40779</name>
</gene>
<keyword evidence="6 8" id="KW-0802">TPR repeat</keyword>
<dbReference type="OrthoDB" id="1658288at2759"/>
<dbReference type="PANTHER" id="PTHR45641:SF1">
    <property type="entry name" value="AAA+ ATPASE DOMAIN-CONTAINING PROTEIN"/>
    <property type="match status" value="1"/>
</dbReference>
<evidence type="ECO:0000256" key="7">
    <source>
        <dbReference type="ARBA" id="ARBA00047597"/>
    </source>
</evidence>
<dbReference type="InterPro" id="IPR011990">
    <property type="entry name" value="TPR-like_helical_dom_sf"/>
</dbReference>
<dbReference type="InterPro" id="IPR019734">
    <property type="entry name" value="TPR_rpt"/>
</dbReference>
<dbReference type="PROSITE" id="PS51996">
    <property type="entry name" value="TR_MART"/>
    <property type="match status" value="1"/>
</dbReference>
<keyword evidence="9" id="KW-0521">NADP</keyword>
<sequence length="797" mass="91797">MNNNNTTIISSDVIQPRRRIFQNYSLLWLDECMDEANKDYQNILTQLKAIADDINVFKQRDKCIDFLTDGQDIKSFLVVENATAQQIMRLINDIPQLYSVHVFSDTKSLHEELTKKWKKLRSVHANIDDLCQGLQVRVKQYNQDSIAVSFVPVNAIDSTVNLNQLEPTFMYTQIFKDILLDMEHSQQAIKQFTAYCRHLDSGSAKNIDEFEKKYDAQSAIWWYSYPSFLYSMLNYALRFMEGDTIINMGFFIHDLHQQIQQLHQQQVNSYHGKPFLVYRGQGLSKANFEKLQKTIGGLMSFNNFLSTSSEQDIALVLAWSASEDVDMVGILFVMSVDPNVKSAPFASIKELSYFKEEEEILFSMHTIFRVGAIKQIGDENQLYQVELQLTSDDDQQLRLLTDRIREETKGTTGWQRLCKLLVKIGQFNKAKELYNVLLEQISDEGEKATYYNQLGLVHLYQGDYEKAIWYYEEALEIQEKTLPSNHLDLALSYNNIGGVYNKKGEYSKALLYYEKALAIRQKTLPSDHINFAQSYNNIGCVYDYMGEYEKALSYYEKALEIRRKTLPSNHPDLAASYNNIGSVYDNMGEYSKALSYYKQGLEISQKTLPSNHPSLAVSLNNVGSVYVKMEEYGKAPSFFEKALEIRQKTLPSNHPSLATSYNNIGLVYDNMEEYSKALSSHEKALEIRQGALPSNHPDLAASYNNIGSVYLKTEEYSKALSYYEKALEIRQKTLSSNHSDLGSSYNNIGWVYRNMKDYSKALSYYERALDIKQRVLPPTHPDIKDMKDSIEIVKKQL</sequence>
<protein>
    <recommendedName>
        <fullName evidence="9">NAD(P)(+)--arginine ADP-ribosyltransferase</fullName>
        <ecNumber evidence="9">2.4.2.31</ecNumber>
    </recommendedName>
    <alternativeName>
        <fullName evidence="9">Mono(ADP-ribosyl)transferase</fullName>
    </alternativeName>
</protein>
<accession>A0A819P267</accession>
<dbReference type="SUPFAM" id="SSF81901">
    <property type="entry name" value="HCP-like"/>
    <property type="match status" value="1"/>
</dbReference>
<keyword evidence="9" id="KW-0520">NAD</keyword>
<evidence type="ECO:0000256" key="5">
    <source>
        <dbReference type="ARBA" id="ARBA00022737"/>
    </source>
</evidence>
<evidence type="ECO:0000256" key="2">
    <source>
        <dbReference type="ARBA" id="ARBA00022676"/>
    </source>
</evidence>
<keyword evidence="4" id="KW-0548">Nucleotidyltransferase</keyword>
<reference evidence="11" key="1">
    <citation type="submission" date="2021-02" db="EMBL/GenBank/DDBJ databases">
        <authorList>
            <person name="Nowell W R."/>
        </authorList>
    </citation>
    <scope>NUCLEOTIDE SEQUENCE</scope>
</reference>
<evidence type="ECO:0000256" key="9">
    <source>
        <dbReference type="RuleBase" id="RU361228"/>
    </source>
</evidence>
<evidence type="ECO:0000256" key="4">
    <source>
        <dbReference type="ARBA" id="ARBA00022695"/>
    </source>
</evidence>
<proteinExistence type="inferred from homology"/>
<feature type="repeat" description="TPR" evidence="8">
    <location>
        <begin position="574"/>
        <end position="607"/>
    </location>
</feature>
<dbReference type="InterPro" id="IPR006597">
    <property type="entry name" value="Sel1-like"/>
</dbReference>
<dbReference type="SUPFAM" id="SSF48452">
    <property type="entry name" value="TPR-like"/>
    <property type="match status" value="1"/>
</dbReference>
<name>A0A819P267_9BILA</name>
<evidence type="ECO:0000256" key="1">
    <source>
        <dbReference type="ARBA" id="ARBA00009558"/>
    </source>
</evidence>
<comment type="similarity">
    <text evidence="1 9">Belongs to the Arg-specific ADP-ribosyltransferase family.</text>
</comment>
<evidence type="ECO:0000256" key="3">
    <source>
        <dbReference type="ARBA" id="ARBA00022679"/>
    </source>
</evidence>
<keyword evidence="2 9" id="KW-0328">Glycosyltransferase</keyword>
<evidence type="ECO:0000256" key="8">
    <source>
        <dbReference type="PROSITE-ProRule" id="PRU00339"/>
    </source>
</evidence>